<feature type="transmembrane region" description="Helical" evidence="1">
    <location>
        <begin position="6"/>
        <end position="23"/>
    </location>
</feature>
<evidence type="ECO:0000313" key="2">
    <source>
        <dbReference type="EMBL" id="EOH92906.1"/>
    </source>
</evidence>
<name>R2SJ65_9ENTE</name>
<evidence type="ECO:0000313" key="3">
    <source>
        <dbReference type="EMBL" id="EOT61649.1"/>
    </source>
</evidence>
<dbReference type="Proteomes" id="UP000014197">
    <property type="component" value="Unassembled WGS sequence"/>
</dbReference>
<gene>
    <name evidence="3" type="ORF">I583_00631</name>
    <name evidence="2" type="ORF">UAW_02947</name>
</gene>
<dbReference type="EMBL" id="AJAR01000027">
    <property type="protein sequence ID" value="EOH92906.1"/>
    <property type="molecule type" value="Genomic_DNA"/>
</dbReference>
<keyword evidence="1" id="KW-0472">Membrane</keyword>
<evidence type="ECO:0000256" key="1">
    <source>
        <dbReference type="SAM" id="Phobius"/>
    </source>
</evidence>
<evidence type="ECO:0000313" key="4">
    <source>
        <dbReference type="Proteomes" id="UP000013858"/>
    </source>
</evidence>
<keyword evidence="1" id="KW-1133">Transmembrane helix</keyword>
<feature type="transmembrane region" description="Helical" evidence="1">
    <location>
        <begin position="43"/>
        <end position="64"/>
    </location>
</feature>
<reference evidence="2 4" key="1">
    <citation type="submission" date="2013-02" db="EMBL/GenBank/DDBJ databases">
        <title>The Genome Sequence of Enterococcus haemoperoxidus BAA-382.</title>
        <authorList>
            <consortium name="The Broad Institute Genome Sequencing Platform"/>
            <consortium name="The Broad Institute Genome Sequencing Center for Infectious Disease"/>
            <person name="Earl A.M."/>
            <person name="Gilmore M.S."/>
            <person name="Lebreton F."/>
            <person name="Walker B."/>
            <person name="Young S.K."/>
            <person name="Zeng Q."/>
            <person name="Gargeya S."/>
            <person name="Fitzgerald M."/>
            <person name="Haas B."/>
            <person name="Abouelleil A."/>
            <person name="Alvarado L."/>
            <person name="Arachchi H.M."/>
            <person name="Berlin A.M."/>
            <person name="Chapman S.B."/>
            <person name="Dewar J."/>
            <person name="Goldberg J."/>
            <person name="Griggs A."/>
            <person name="Gujja S."/>
            <person name="Hansen M."/>
            <person name="Howarth C."/>
            <person name="Imamovic A."/>
            <person name="Larimer J."/>
            <person name="McCowan C."/>
            <person name="Murphy C."/>
            <person name="Neiman D."/>
            <person name="Pearson M."/>
            <person name="Priest M."/>
            <person name="Roberts A."/>
            <person name="Saif S."/>
            <person name="Shea T."/>
            <person name="Sisk P."/>
            <person name="Sykes S."/>
            <person name="Wortman J."/>
            <person name="Nusbaum C."/>
            <person name="Birren B."/>
        </authorList>
    </citation>
    <scope>NUCLEOTIDE SEQUENCE [LARGE SCALE GENOMIC DNA]</scope>
    <source>
        <strain evidence="2 4">ATCC BAA-382</strain>
    </source>
</reference>
<dbReference type="AlphaFoldDB" id="R2SJ65"/>
<organism evidence="2 4">
    <name type="scientific">Enterococcus haemoperoxidus ATCC BAA-382</name>
    <dbReference type="NCBI Taxonomy" id="1158608"/>
    <lineage>
        <taxon>Bacteria</taxon>
        <taxon>Bacillati</taxon>
        <taxon>Bacillota</taxon>
        <taxon>Bacilli</taxon>
        <taxon>Lactobacillales</taxon>
        <taxon>Enterococcaceae</taxon>
        <taxon>Enterococcus</taxon>
    </lineage>
</organism>
<reference evidence="3 5" key="2">
    <citation type="submission" date="2013-03" db="EMBL/GenBank/DDBJ databases">
        <title>The Genome Sequence of Enterococcus haemoperoxidus BAA-382 (PacBio/Illumina hybrid assembly).</title>
        <authorList>
            <consortium name="The Broad Institute Genomics Platform"/>
            <consortium name="The Broad Institute Genome Sequencing Center for Infectious Disease"/>
            <person name="Earl A."/>
            <person name="Russ C."/>
            <person name="Gilmore M."/>
            <person name="Surin D."/>
            <person name="Walker B."/>
            <person name="Young S."/>
            <person name="Zeng Q."/>
            <person name="Gargeya S."/>
            <person name="Fitzgerald M."/>
            <person name="Haas B."/>
            <person name="Abouelleil A."/>
            <person name="Allen A.W."/>
            <person name="Alvarado L."/>
            <person name="Arachchi H.M."/>
            <person name="Berlin A.M."/>
            <person name="Chapman S.B."/>
            <person name="Gainer-Dewar J."/>
            <person name="Goldberg J."/>
            <person name="Griggs A."/>
            <person name="Gujja S."/>
            <person name="Hansen M."/>
            <person name="Howarth C."/>
            <person name="Imamovic A."/>
            <person name="Ireland A."/>
            <person name="Larimer J."/>
            <person name="McCowan C."/>
            <person name="Murphy C."/>
            <person name="Pearson M."/>
            <person name="Poon T.W."/>
            <person name="Priest M."/>
            <person name="Roberts A."/>
            <person name="Saif S."/>
            <person name="Shea T."/>
            <person name="Sisk P."/>
            <person name="Sykes S."/>
            <person name="Wortman J."/>
            <person name="Nusbaum C."/>
            <person name="Birren B."/>
        </authorList>
    </citation>
    <scope>NUCLEOTIDE SEQUENCE [LARGE SCALE GENOMIC DNA]</scope>
    <source>
        <strain evidence="3 5">ATCC BAA-382</strain>
    </source>
</reference>
<evidence type="ECO:0000313" key="5">
    <source>
        <dbReference type="Proteomes" id="UP000014197"/>
    </source>
</evidence>
<comment type="caution">
    <text evidence="2">The sequence shown here is derived from an EMBL/GenBank/DDBJ whole genome shotgun (WGS) entry which is preliminary data.</text>
</comment>
<proteinExistence type="predicted"/>
<dbReference type="STRING" id="155618.RV06_GL001927"/>
<keyword evidence="5" id="KW-1185">Reference proteome</keyword>
<dbReference type="Proteomes" id="UP000013858">
    <property type="component" value="Unassembled WGS sequence"/>
</dbReference>
<protein>
    <submittedName>
        <fullName evidence="2">Uncharacterized protein</fullName>
    </submittedName>
</protein>
<dbReference type="EMBL" id="ASVY01000002">
    <property type="protein sequence ID" value="EOT61649.1"/>
    <property type="molecule type" value="Genomic_DNA"/>
</dbReference>
<accession>R2SJ65</accession>
<dbReference type="PATRIC" id="fig|1158608.3.peg.2882"/>
<sequence>MIDYLWMYILGAISFVTLVYFLMSFSRDVFLMRRLKLSKSNLVINFSLLLLTLSSLILIIYLFVLLKEQIKLLG</sequence>
<keyword evidence="1" id="KW-0812">Transmembrane</keyword>